<dbReference type="PANTHER" id="PTHR42928">
    <property type="entry name" value="TRICARBOXYLATE-BINDING PROTEIN"/>
    <property type="match status" value="1"/>
</dbReference>
<dbReference type="InterPro" id="IPR005064">
    <property type="entry name" value="BUG"/>
</dbReference>
<proteinExistence type="inferred from homology"/>
<feature type="signal peptide" evidence="2">
    <location>
        <begin position="1"/>
        <end position="27"/>
    </location>
</feature>
<evidence type="ECO:0000313" key="4">
    <source>
        <dbReference type="Proteomes" id="UP000559809"/>
    </source>
</evidence>
<dbReference type="Pfam" id="PF03401">
    <property type="entry name" value="TctC"/>
    <property type="match status" value="1"/>
</dbReference>
<comment type="caution">
    <text evidence="3">The sequence shown here is derived from an EMBL/GenBank/DDBJ whole genome shotgun (WGS) entry which is preliminary data.</text>
</comment>
<dbReference type="EMBL" id="JACCEM010000006">
    <property type="protein sequence ID" value="NYT50245.1"/>
    <property type="molecule type" value="Genomic_DNA"/>
</dbReference>
<dbReference type="Proteomes" id="UP000559809">
    <property type="component" value="Unassembled WGS sequence"/>
</dbReference>
<keyword evidence="4" id="KW-1185">Reference proteome</keyword>
<dbReference type="PANTHER" id="PTHR42928:SF5">
    <property type="entry name" value="BLR1237 PROTEIN"/>
    <property type="match status" value="1"/>
</dbReference>
<name>A0A853FW74_9BURK</name>
<feature type="chain" id="PRO_5032912569" evidence="2">
    <location>
        <begin position="28"/>
        <end position="331"/>
    </location>
</feature>
<dbReference type="RefSeq" id="WP_180155983.1">
    <property type="nucleotide sequence ID" value="NZ_JACCEM010000006.1"/>
</dbReference>
<dbReference type="PIRSF" id="PIRSF017082">
    <property type="entry name" value="YflP"/>
    <property type="match status" value="1"/>
</dbReference>
<evidence type="ECO:0000256" key="1">
    <source>
        <dbReference type="ARBA" id="ARBA00006987"/>
    </source>
</evidence>
<comment type="similarity">
    <text evidence="1">Belongs to the UPF0065 (bug) family.</text>
</comment>
<dbReference type="Gene3D" id="3.40.190.10">
    <property type="entry name" value="Periplasmic binding protein-like II"/>
    <property type="match status" value="1"/>
</dbReference>
<sequence>MKSDLLRNPAKMLLGGLSIALSMVGGAAGAAPAGYPNGPITMVIPWPPGGAADFMGRVVAARMSEKLGQPVVIENRPGADTIIATRRVAAARPDGYTLFLASSNNAVNATLHPDTESGFLQEFVPIINIGVAPTVLVVNASFPARTVPELLELLKKGKPNAYTYAYSGQGSASHVSAIQFTRRTGLEIMGVSYKGASPATVDLLGGHVNMMFNVVPAIAGHVRDGKLYPLFALSDKRLASLPDVPTSAEVGFPELKAGMWHGLAAPAGTPAGVVQKIEATVAEILKEPAVVEKMESQGAIILGSDARAFHQTIVRDTQMYKELFGAGGAAR</sequence>
<protein>
    <submittedName>
        <fullName evidence="3">Tripartite tricarboxylate transporter substrate binding protein</fullName>
    </submittedName>
</protein>
<reference evidence="3 4" key="1">
    <citation type="submission" date="2020-07" db="EMBL/GenBank/DDBJ databases">
        <title>Taxonomic revisions and descriptions of new bacterial species based on genomic comparisons in the high-G+C-content subgroup of the family Alcaligenaceae.</title>
        <authorList>
            <person name="Szabo A."/>
            <person name="Felfoldi T."/>
        </authorList>
    </citation>
    <scope>NUCLEOTIDE SEQUENCE [LARGE SCALE GENOMIC DNA]</scope>
    <source>
        <strain evidence="3 4">LMG 24012</strain>
    </source>
</reference>
<evidence type="ECO:0000313" key="3">
    <source>
        <dbReference type="EMBL" id="NYT50245.1"/>
    </source>
</evidence>
<keyword evidence="2" id="KW-0732">Signal</keyword>
<dbReference type="Gene3D" id="3.40.190.150">
    <property type="entry name" value="Bordetella uptake gene, domain 1"/>
    <property type="match status" value="1"/>
</dbReference>
<dbReference type="SUPFAM" id="SSF53850">
    <property type="entry name" value="Periplasmic binding protein-like II"/>
    <property type="match status" value="1"/>
</dbReference>
<accession>A0A853FW74</accession>
<dbReference type="AlphaFoldDB" id="A0A853FW74"/>
<gene>
    <name evidence="3" type="ORF">H0A72_13075</name>
</gene>
<evidence type="ECO:0000256" key="2">
    <source>
        <dbReference type="SAM" id="SignalP"/>
    </source>
</evidence>
<dbReference type="InterPro" id="IPR042100">
    <property type="entry name" value="Bug_dom1"/>
</dbReference>
<organism evidence="3 4">
    <name type="scientific">Parapusillimonas granuli</name>
    <dbReference type="NCBI Taxonomy" id="380911"/>
    <lineage>
        <taxon>Bacteria</taxon>
        <taxon>Pseudomonadati</taxon>
        <taxon>Pseudomonadota</taxon>
        <taxon>Betaproteobacteria</taxon>
        <taxon>Burkholderiales</taxon>
        <taxon>Alcaligenaceae</taxon>
        <taxon>Parapusillimonas</taxon>
    </lineage>
</organism>